<dbReference type="CDD" id="cd07377">
    <property type="entry name" value="WHTH_GntR"/>
    <property type="match status" value="1"/>
</dbReference>
<dbReference type="SMART" id="SM00345">
    <property type="entry name" value="HTH_GNTR"/>
    <property type="match status" value="1"/>
</dbReference>
<keyword evidence="2 5" id="KW-0238">DNA-binding</keyword>
<proteinExistence type="predicted"/>
<accession>A0A839ST23</accession>
<comment type="caution">
    <text evidence="5">The sequence shown here is derived from an EMBL/GenBank/DDBJ whole genome shotgun (WGS) entry which is preliminary data.</text>
</comment>
<dbReference type="SUPFAM" id="SSF46785">
    <property type="entry name" value="Winged helix' DNA-binding domain"/>
    <property type="match status" value="1"/>
</dbReference>
<reference evidence="5 6" key="1">
    <citation type="submission" date="2020-08" db="EMBL/GenBank/DDBJ databases">
        <title>Genomic Encyclopedia of Type Strains, Phase III (KMG-III): the genomes of soil and plant-associated and newly described type strains.</title>
        <authorList>
            <person name="Whitman W."/>
        </authorList>
    </citation>
    <scope>NUCLEOTIDE SEQUENCE [LARGE SCALE GENOMIC DNA]</scope>
    <source>
        <strain evidence="5 6">CECT 8803</strain>
    </source>
</reference>
<evidence type="ECO:0000256" key="3">
    <source>
        <dbReference type="ARBA" id="ARBA00023163"/>
    </source>
</evidence>
<dbReference type="Pfam" id="PF07729">
    <property type="entry name" value="FCD"/>
    <property type="match status" value="1"/>
</dbReference>
<evidence type="ECO:0000313" key="6">
    <source>
        <dbReference type="Proteomes" id="UP000581135"/>
    </source>
</evidence>
<dbReference type="AlphaFoldDB" id="A0A839ST23"/>
<dbReference type="Gene3D" id="1.10.10.10">
    <property type="entry name" value="Winged helix-like DNA-binding domain superfamily/Winged helix DNA-binding domain"/>
    <property type="match status" value="1"/>
</dbReference>
<dbReference type="PANTHER" id="PTHR43537:SF50">
    <property type="entry name" value="TRANSCRIPTIONAL REGULATORY PROTEIN"/>
    <property type="match status" value="1"/>
</dbReference>
<gene>
    <name evidence="5" type="ORF">FHR98_000410</name>
</gene>
<dbReference type="GO" id="GO:0003677">
    <property type="term" value="F:DNA binding"/>
    <property type="evidence" value="ECO:0007669"/>
    <property type="project" value="UniProtKB-KW"/>
</dbReference>
<evidence type="ECO:0000259" key="4">
    <source>
        <dbReference type="PROSITE" id="PS50949"/>
    </source>
</evidence>
<name>A0A839ST23_9PROT</name>
<sequence length="242" mass="26953">MNDNASETVETDRSAPISRQSLHDELVQRLRSMVIEGDLTPGSRVPERVLCERFAVSRTPLREAMKVLASEGLLELTPHRGAVVPCLTLEDLEEVFPVLGALEGLAGELACKHVTEEDLAEVRALHYQMVLHYQRSELPEYFRLNQAIHEKIMAVAGNATLLDQHRSLAGRVRRARYQANMSAGRWKHAVEEHEEILKALTARDAERLGRILKQHLQNKCETVKEALLAESGQGGPTGASGR</sequence>
<dbReference type="GO" id="GO:0003700">
    <property type="term" value="F:DNA-binding transcription factor activity"/>
    <property type="evidence" value="ECO:0007669"/>
    <property type="project" value="InterPro"/>
</dbReference>
<keyword evidence="6" id="KW-1185">Reference proteome</keyword>
<protein>
    <submittedName>
        <fullName evidence="5">DNA-binding GntR family transcriptional regulator</fullName>
    </submittedName>
</protein>
<dbReference type="Pfam" id="PF00392">
    <property type="entry name" value="GntR"/>
    <property type="match status" value="1"/>
</dbReference>
<evidence type="ECO:0000256" key="1">
    <source>
        <dbReference type="ARBA" id="ARBA00023015"/>
    </source>
</evidence>
<dbReference type="PROSITE" id="PS50949">
    <property type="entry name" value="HTH_GNTR"/>
    <property type="match status" value="1"/>
</dbReference>
<dbReference type="Proteomes" id="UP000581135">
    <property type="component" value="Unassembled WGS sequence"/>
</dbReference>
<dbReference type="InterPro" id="IPR008920">
    <property type="entry name" value="TF_FadR/GntR_C"/>
</dbReference>
<dbReference type="SUPFAM" id="SSF48008">
    <property type="entry name" value="GntR ligand-binding domain-like"/>
    <property type="match status" value="1"/>
</dbReference>
<evidence type="ECO:0000313" key="5">
    <source>
        <dbReference type="EMBL" id="MBB3064145.1"/>
    </source>
</evidence>
<dbReference type="Gene3D" id="1.20.120.530">
    <property type="entry name" value="GntR ligand-binding domain-like"/>
    <property type="match status" value="1"/>
</dbReference>
<dbReference type="PRINTS" id="PR00035">
    <property type="entry name" value="HTHGNTR"/>
</dbReference>
<dbReference type="EMBL" id="JACHXA010000001">
    <property type="protein sequence ID" value="MBB3064145.1"/>
    <property type="molecule type" value="Genomic_DNA"/>
</dbReference>
<dbReference type="InterPro" id="IPR036390">
    <property type="entry name" value="WH_DNA-bd_sf"/>
</dbReference>
<evidence type="ECO:0000256" key="2">
    <source>
        <dbReference type="ARBA" id="ARBA00023125"/>
    </source>
</evidence>
<dbReference type="SMART" id="SM00895">
    <property type="entry name" value="FCD"/>
    <property type="match status" value="1"/>
</dbReference>
<dbReference type="PANTHER" id="PTHR43537">
    <property type="entry name" value="TRANSCRIPTIONAL REGULATOR, GNTR FAMILY"/>
    <property type="match status" value="1"/>
</dbReference>
<feature type="domain" description="HTH gntR-type" evidence="4">
    <location>
        <begin position="20"/>
        <end position="87"/>
    </location>
</feature>
<dbReference type="RefSeq" id="WP_183414956.1">
    <property type="nucleotide sequence ID" value="NZ_JACHXA010000001.1"/>
</dbReference>
<dbReference type="InterPro" id="IPR011711">
    <property type="entry name" value="GntR_C"/>
</dbReference>
<dbReference type="InterPro" id="IPR000524">
    <property type="entry name" value="Tscrpt_reg_HTH_GntR"/>
</dbReference>
<dbReference type="InterPro" id="IPR036388">
    <property type="entry name" value="WH-like_DNA-bd_sf"/>
</dbReference>
<keyword evidence="1" id="KW-0805">Transcription regulation</keyword>
<keyword evidence="3" id="KW-0804">Transcription</keyword>
<organism evidence="5 6">
    <name type="scientific">Limibacillus halophilus</name>
    <dbReference type="NCBI Taxonomy" id="1579333"/>
    <lineage>
        <taxon>Bacteria</taxon>
        <taxon>Pseudomonadati</taxon>
        <taxon>Pseudomonadota</taxon>
        <taxon>Alphaproteobacteria</taxon>
        <taxon>Rhodospirillales</taxon>
        <taxon>Rhodovibrionaceae</taxon>
        <taxon>Limibacillus</taxon>
    </lineage>
</organism>